<sequence>METLWIIRILKTFAAVYVKKNVSTLKAVFLNVVGAKGEDILAVNLKQINFIIPPYCVTTTKSSRLNRKFKVKCLSHPGWDGWTPVIVLANRRAGNSDGAYLLSHFRRLLNPCQVLDLAIHSPSLVIKWCSVAPPDVTLYVLVSGGDGTVAWVLNTLNECNVKGVATPAIGIIPLGTGNDLSRVLGWGKAYNRGITLSSYFEKISHSSIANLDRWRIDIKSLSNISIPRASSLFCYNYFSIGVDAKVALDFHQTRQTSPLYLSSRLYNKLLYTIFGTRQVVVPDYSYLQNRLELYIDGVKITSIPDVESIVVVNIPSWAAGVKLWNQTNSVDMSPQEIDDGKLEVVGLYSSFHIAQLQIGMSEPHYIGQGSEIKGIPDPIAAATGLSATWTSGDRLTAFAFSQSQNKSKNIPVSQSYDKSQIFILKPDILLFDTLLRKLINESSGLFVSSFSLKKYDALDNYQSNHLLKLSRKYRSVLRESIENIQEENARCQEGADTQRYNNCIALLYNLEFIWHLTEVLYIDATPEDVALTAVTQWIRFHFPESERYARKILQTISEGDSSSENRVDFLNEGVENAFPAYWDTITGLVLQGNLDLARILLQLHSQSDSDPFTFVDKIFRTMPVFSVYGNVSLPEFNLQWKLWQTNAARRLLGGTFDKYPHLKFIVQLLSGDVNSCLDELKKYCSSWYQAMVAALLYTEPTVKFYELSYHAHRFIQHYGGTANLNFCDSTVLALFELDLSTAVKKCQLASDGGWLATHLTHLLTLSGKLEPDSNNSEEEQKQDEDYQSLDIRLILEYGTLLMCHRSLWQVGLCYLDQCKEEGRARQQILLSQIFPTSDSKTMKIIQAALQRGLLDVATSVCKVEGVKCLRRNQLGKALEWAFRSQDSAFASHLADQFLQHYVKKGVFDSNDLLDNLGSCMLICDRLTFLGKYCEFRRLYIANKLKEAANCLNDLIASRIAPKYFWLTLLTDALPLLENDDEVPLFDVHQTANLSFCLNELSSINEGCMSSLVSPAHTSVFEKKTTLIRLALCKNMARAICLQPTVSI</sequence>
<keyword evidence="11" id="KW-0418">Kinase</keyword>
<comment type="caution">
    <text evidence="14">The sequence shown here is derived from an EMBL/GenBank/DDBJ whole genome shotgun (WGS) entry which is preliminary data.</text>
</comment>
<evidence type="ECO:0000256" key="5">
    <source>
        <dbReference type="ARBA" id="ARBA00022448"/>
    </source>
</evidence>
<dbReference type="GO" id="GO:0031965">
    <property type="term" value="C:nuclear membrane"/>
    <property type="evidence" value="ECO:0007669"/>
    <property type="project" value="UniProtKB-UniRule"/>
</dbReference>
<evidence type="ECO:0000256" key="4">
    <source>
        <dbReference type="ARBA" id="ARBA00009280"/>
    </source>
</evidence>
<name>A0AAN9XY25_9HEMI</name>
<accession>A0AAN9XY25</accession>
<dbReference type="EMBL" id="JBBCAQ010000037">
    <property type="protein sequence ID" value="KAK7573882.1"/>
    <property type="molecule type" value="Genomic_DNA"/>
</dbReference>
<keyword evidence="11" id="KW-0067">ATP-binding</keyword>
<evidence type="ECO:0000259" key="13">
    <source>
        <dbReference type="PROSITE" id="PS50146"/>
    </source>
</evidence>
<evidence type="ECO:0000256" key="9">
    <source>
        <dbReference type="ARBA" id="ARBA00023132"/>
    </source>
</evidence>
<evidence type="ECO:0000313" key="14">
    <source>
        <dbReference type="EMBL" id="KAK7573882.1"/>
    </source>
</evidence>
<dbReference type="Pfam" id="PF00781">
    <property type="entry name" value="DAGK_cat"/>
    <property type="match status" value="1"/>
</dbReference>
<evidence type="ECO:0000256" key="6">
    <source>
        <dbReference type="ARBA" id="ARBA00022816"/>
    </source>
</evidence>
<comment type="catalytic activity">
    <reaction evidence="1 11">
        <text>a 1,2-diacyl-sn-glycerol + ATP = a 1,2-diacyl-sn-glycero-3-phosphate + ADP + H(+)</text>
        <dbReference type="Rhea" id="RHEA:10272"/>
        <dbReference type="ChEBI" id="CHEBI:15378"/>
        <dbReference type="ChEBI" id="CHEBI:17815"/>
        <dbReference type="ChEBI" id="CHEBI:30616"/>
        <dbReference type="ChEBI" id="CHEBI:58608"/>
        <dbReference type="ChEBI" id="CHEBI:456216"/>
        <dbReference type="EC" id="2.7.1.107"/>
    </reaction>
</comment>
<keyword evidence="12" id="KW-0472">Membrane</keyword>
<comment type="subcellular location">
    <subcellularLocation>
        <location evidence="2 12">Nucleus</location>
        <location evidence="2 12">Nuclear pore complex</location>
    </subcellularLocation>
</comment>
<dbReference type="InterPro" id="IPR017438">
    <property type="entry name" value="ATP-NAD_kinase_N"/>
</dbReference>
<evidence type="ECO:0000256" key="12">
    <source>
        <dbReference type="RuleBase" id="RU365073"/>
    </source>
</evidence>
<comment type="similarity">
    <text evidence="4 11">Belongs to the eukaryotic diacylglycerol kinase family.</text>
</comment>
<keyword evidence="9 12" id="KW-0906">Nuclear pore complex</keyword>
<comment type="function">
    <text evidence="12">Functions as a component of the nuclear pore complex (NPC).</text>
</comment>
<dbReference type="PROSITE" id="PS50146">
    <property type="entry name" value="DAGK"/>
    <property type="match status" value="1"/>
</dbReference>
<dbReference type="Gene3D" id="2.60.200.40">
    <property type="match status" value="1"/>
</dbReference>
<dbReference type="SUPFAM" id="SSF111331">
    <property type="entry name" value="NAD kinase/diacylglycerol kinase-like"/>
    <property type="match status" value="1"/>
</dbReference>
<gene>
    <name evidence="14" type="ORF">V9T40_011073</name>
</gene>
<dbReference type="SMART" id="SM00045">
    <property type="entry name" value="DAGKa"/>
    <property type="match status" value="1"/>
</dbReference>
<dbReference type="GO" id="GO:0031080">
    <property type="term" value="C:nuclear pore outer ring"/>
    <property type="evidence" value="ECO:0007669"/>
    <property type="project" value="TreeGrafter"/>
</dbReference>
<keyword evidence="6 12" id="KW-0509">mRNA transport</keyword>
<evidence type="ECO:0000256" key="11">
    <source>
        <dbReference type="RuleBase" id="RU361128"/>
    </source>
</evidence>
<evidence type="ECO:0000256" key="3">
    <source>
        <dbReference type="ARBA" id="ARBA00005573"/>
    </source>
</evidence>
<dbReference type="GO" id="GO:0006606">
    <property type="term" value="P:protein import into nucleus"/>
    <property type="evidence" value="ECO:0007669"/>
    <property type="project" value="TreeGrafter"/>
</dbReference>
<evidence type="ECO:0000256" key="7">
    <source>
        <dbReference type="ARBA" id="ARBA00022927"/>
    </source>
</evidence>
<reference evidence="14 15" key="1">
    <citation type="submission" date="2024-03" db="EMBL/GenBank/DDBJ databases">
        <title>Adaptation during the transition from Ophiocordyceps entomopathogen to insect associate is accompanied by gene loss and intensified selection.</title>
        <authorList>
            <person name="Ward C.M."/>
            <person name="Onetto C.A."/>
            <person name="Borneman A.R."/>
        </authorList>
    </citation>
    <scope>NUCLEOTIDE SEQUENCE [LARGE SCALE GENOMIC DNA]</scope>
    <source>
        <strain evidence="14">AWRI1</strain>
        <tissue evidence="14">Single Adult Female</tissue>
    </source>
</reference>
<dbReference type="GO" id="GO:0004143">
    <property type="term" value="F:ATP-dependent diacylglycerol kinase activity"/>
    <property type="evidence" value="ECO:0007669"/>
    <property type="project" value="UniProtKB-EC"/>
</dbReference>
<dbReference type="InterPro" id="IPR016064">
    <property type="entry name" value="NAD/diacylglycerol_kinase_sf"/>
</dbReference>
<keyword evidence="11" id="KW-0808">Transferase</keyword>
<dbReference type="EC" id="2.7.1.107" evidence="11"/>
<dbReference type="PANTHER" id="PTHR13373:SF21">
    <property type="entry name" value="NUCLEAR PORE COMPLEX PROTEIN NUP85"/>
    <property type="match status" value="1"/>
</dbReference>
<evidence type="ECO:0000256" key="2">
    <source>
        <dbReference type="ARBA" id="ARBA00004567"/>
    </source>
</evidence>
<dbReference type="GO" id="GO:0006406">
    <property type="term" value="P:mRNA export from nucleus"/>
    <property type="evidence" value="ECO:0007669"/>
    <property type="project" value="TreeGrafter"/>
</dbReference>
<dbReference type="GO" id="GO:0045893">
    <property type="term" value="P:positive regulation of DNA-templated transcription"/>
    <property type="evidence" value="ECO:0007669"/>
    <property type="project" value="TreeGrafter"/>
</dbReference>
<keyword evidence="11" id="KW-0547">Nucleotide-binding</keyword>
<protein>
    <recommendedName>
        <fullName evidence="11 12">Multifunctional fusion protein</fullName>
    </recommendedName>
    <domain>
        <recommendedName>
            <fullName evidence="11">Diacylglycerol kinase</fullName>
            <shortName evidence="11">DAG kinase</shortName>
            <ecNumber evidence="11">2.7.1.107</ecNumber>
        </recommendedName>
    </domain>
    <domain>
        <recommendedName>
            <fullName evidence="12">Nuclear pore complex protein Nup85</fullName>
        </recommendedName>
    </domain>
</protein>
<dbReference type="Pfam" id="PF00609">
    <property type="entry name" value="DAGK_acc"/>
    <property type="match status" value="1"/>
</dbReference>
<keyword evidence="8 12" id="KW-0811">Translocation</keyword>
<proteinExistence type="inferred from homology"/>
<dbReference type="InterPro" id="IPR001206">
    <property type="entry name" value="Diacylglycerol_kinase_cat_dom"/>
</dbReference>
<organism evidence="14 15">
    <name type="scientific">Parthenolecanium corni</name>
    <dbReference type="NCBI Taxonomy" id="536013"/>
    <lineage>
        <taxon>Eukaryota</taxon>
        <taxon>Metazoa</taxon>
        <taxon>Ecdysozoa</taxon>
        <taxon>Arthropoda</taxon>
        <taxon>Hexapoda</taxon>
        <taxon>Insecta</taxon>
        <taxon>Pterygota</taxon>
        <taxon>Neoptera</taxon>
        <taxon>Paraneoptera</taxon>
        <taxon>Hemiptera</taxon>
        <taxon>Sternorrhyncha</taxon>
        <taxon>Coccoidea</taxon>
        <taxon>Coccidae</taxon>
        <taxon>Parthenolecanium</taxon>
    </lineage>
</organism>
<dbReference type="SMART" id="SM00046">
    <property type="entry name" value="DAGKc"/>
    <property type="match status" value="1"/>
</dbReference>
<feature type="domain" description="DAGKc" evidence="13">
    <location>
        <begin position="80"/>
        <end position="220"/>
    </location>
</feature>
<evidence type="ECO:0000256" key="8">
    <source>
        <dbReference type="ARBA" id="ARBA00023010"/>
    </source>
</evidence>
<keyword evidence="7 12" id="KW-0653">Protein transport</keyword>
<dbReference type="PANTHER" id="PTHR13373">
    <property type="entry name" value="FROUNT PROTEIN-RELATED"/>
    <property type="match status" value="1"/>
</dbReference>
<comment type="subunit">
    <text evidence="12">Component of the nuclear pore complex (NPC).</text>
</comment>
<dbReference type="GO" id="GO:0005524">
    <property type="term" value="F:ATP binding"/>
    <property type="evidence" value="ECO:0007669"/>
    <property type="project" value="UniProtKB-KW"/>
</dbReference>
<keyword evidence="5 12" id="KW-0813">Transport</keyword>
<evidence type="ECO:0000313" key="15">
    <source>
        <dbReference type="Proteomes" id="UP001367676"/>
    </source>
</evidence>
<keyword evidence="10 12" id="KW-0539">Nucleus</keyword>
<dbReference type="GO" id="GO:0007200">
    <property type="term" value="P:phospholipase C-activating G protein-coupled receptor signaling pathway"/>
    <property type="evidence" value="ECO:0007669"/>
    <property type="project" value="InterPro"/>
</dbReference>
<dbReference type="Pfam" id="PF07575">
    <property type="entry name" value="Nucleopor_Nup85"/>
    <property type="match status" value="1"/>
</dbReference>
<comment type="similarity">
    <text evidence="3 12">Belongs to the nucleoporin Nup85 family.</text>
</comment>
<dbReference type="InterPro" id="IPR000756">
    <property type="entry name" value="Diacylglycerol_kin_accessory"/>
</dbReference>
<evidence type="ECO:0000256" key="1">
    <source>
        <dbReference type="ARBA" id="ARBA00001383"/>
    </source>
</evidence>
<evidence type="ECO:0000256" key="10">
    <source>
        <dbReference type="ARBA" id="ARBA00023242"/>
    </source>
</evidence>
<keyword evidence="15" id="KW-1185">Reference proteome</keyword>
<dbReference type="Proteomes" id="UP001367676">
    <property type="component" value="Unassembled WGS sequence"/>
</dbReference>
<dbReference type="Gene3D" id="3.40.50.10330">
    <property type="entry name" value="Probable inorganic polyphosphate/atp-NAD kinase, domain 1"/>
    <property type="match status" value="1"/>
</dbReference>
<dbReference type="AlphaFoldDB" id="A0AAN9XY25"/>
<dbReference type="GO" id="GO:0017056">
    <property type="term" value="F:structural constituent of nuclear pore"/>
    <property type="evidence" value="ECO:0007669"/>
    <property type="project" value="TreeGrafter"/>
</dbReference>
<dbReference type="InterPro" id="IPR011502">
    <property type="entry name" value="Nucleoporin_Nup85"/>
</dbReference>